<name>A0A0C2T8W3_AMAMK</name>
<evidence type="ECO:0000313" key="2">
    <source>
        <dbReference type="EMBL" id="KIL63069.1"/>
    </source>
</evidence>
<feature type="region of interest" description="Disordered" evidence="1">
    <location>
        <begin position="140"/>
        <end position="182"/>
    </location>
</feature>
<feature type="compositionally biased region" description="Polar residues" evidence="1">
    <location>
        <begin position="159"/>
        <end position="176"/>
    </location>
</feature>
<protein>
    <submittedName>
        <fullName evidence="2">Uncharacterized protein</fullName>
    </submittedName>
</protein>
<dbReference type="Proteomes" id="UP000054549">
    <property type="component" value="Unassembled WGS sequence"/>
</dbReference>
<evidence type="ECO:0000256" key="1">
    <source>
        <dbReference type="SAM" id="MobiDB-lite"/>
    </source>
</evidence>
<feature type="compositionally biased region" description="Polar residues" evidence="1">
    <location>
        <begin position="140"/>
        <end position="151"/>
    </location>
</feature>
<proteinExistence type="predicted"/>
<gene>
    <name evidence="2" type="ORF">M378DRAFT_164955</name>
</gene>
<accession>A0A0C2T8W3</accession>
<dbReference type="InParanoid" id="A0A0C2T8W3"/>
<keyword evidence="3" id="KW-1185">Reference proteome</keyword>
<dbReference type="AlphaFoldDB" id="A0A0C2T8W3"/>
<evidence type="ECO:0000313" key="3">
    <source>
        <dbReference type="Proteomes" id="UP000054549"/>
    </source>
</evidence>
<sequence length="213" mass="23975">MSNEQRMPWVQMAQKDVDVIAQLVPYYAECLRRGRQITDGGRANAKGSLAQAMPVLDYPTLLRDTSEIPVGPQTLLPPIVLFHGRRPVAFVQPVIVFDRTRWRPCACFYNSSTSEVAPTLCMAEPPLFEAHRALYVPTPMRSTHQSQAQDTNDQHEEVNSSPDPFTMTETQDNPSDSPDEQVEITFLEAQRIRYATPVRTTYYPPFATGSTAD</sequence>
<reference evidence="2 3" key="1">
    <citation type="submission" date="2014-04" db="EMBL/GenBank/DDBJ databases">
        <title>Evolutionary Origins and Diversification of the Mycorrhizal Mutualists.</title>
        <authorList>
            <consortium name="DOE Joint Genome Institute"/>
            <consortium name="Mycorrhizal Genomics Consortium"/>
            <person name="Kohler A."/>
            <person name="Kuo A."/>
            <person name="Nagy L.G."/>
            <person name="Floudas D."/>
            <person name="Copeland A."/>
            <person name="Barry K.W."/>
            <person name="Cichocki N."/>
            <person name="Veneault-Fourrey C."/>
            <person name="LaButti K."/>
            <person name="Lindquist E.A."/>
            <person name="Lipzen A."/>
            <person name="Lundell T."/>
            <person name="Morin E."/>
            <person name="Murat C."/>
            <person name="Riley R."/>
            <person name="Ohm R."/>
            <person name="Sun H."/>
            <person name="Tunlid A."/>
            <person name="Henrissat B."/>
            <person name="Grigoriev I.V."/>
            <person name="Hibbett D.S."/>
            <person name="Martin F."/>
        </authorList>
    </citation>
    <scope>NUCLEOTIDE SEQUENCE [LARGE SCALE GENOMIC DNA]</scope>
    <source>
        <strain evidence="2 3">Koide BX008</strain>
    </source>
</reference>
<dbReference type="EMBL" id="KN818263">
    <property type="protein sequence ID" value="KIL63069.1"/>
    <property type="molecule type" value="Genomic_DNA"/>
</dbReference>
<dbReference type="HOGENOM" id="CLU_1294080_0_0_1"/>
<organism evidence="2 3">
    <name type="scientific">Amanita muscaria (strain Koide BX008)</name>
    <dbReference type="NCBI Taxonomy" id="946122"/>
    <lineage>
        <taxon>Eukaryota</taxon>
        <taxon>Fungi</taxon>
        <taxon>Dikarya</taxon>
        <taxon>Basidiomycota</taxon>
        <taxon>Agaricomycotina</taxon>
        <taxon>Agaricomycetes</taxon>
        <taxon>Agaricomycetidae</taxon>
        <taxon>Agaricales</taxon>
        <taxon>Pluteineae</taxon>
        <taxon>Amanitaceae</taxon>
        <taxon>Amanita</taxon>
    </lineage>
</organism>